<gene>
    <name evidence="3" type="ORF">MetfoDRAFT_1745</name>
</gene>
<dbReference type="OrthoDB" id="66010at2157"/>
<keyword evidence="1" id="KW-0175">Coiled coil</keyword>
<comment type="caution">
    <text evidence="3">The sequence shown here is derived from an EMBL/GenBank/DDBJ whole genome shotgun (WGS) entry which is preliminary data.</text>
</comment>
<keyword evidence="2" id="KW-0472">Membrane</keyword>
<dbReference type="STRING" id="647171.MetfoDRAFT_1745"/>
<feature type="transmembrane region" description="Helical" evidence="2">
    <location>
        <begin position="109"/>
        <end position="128"/>
    </location>
</feature>
<name>H1L121_9EURY</name>
<keyword evidence="2" id="KW-0812">Transmembrane</keyword>
<dbReference type="RefSeq" id="WP_007045167.1">
    <property type="nucleotide sequence ID" value="NZ_AGJL01000058.1"/>
</dbReference>
<sequence>MAIAYAKLYELIYKNVKDKEKAEELYKLVEEFIKENEQRIDKRFEENKVIIKTELKDELKSELATKEDIHILEEKMNTMEERLKGEMKAMEEKILRYVDNKFNQLDKKFTIFFIVILITIIITNPNAIELIKLLFGFK</sequence>
<dbReference type="EMBL" id="AGJL01000058">
    <property type="protein sequence ID" value="EHP84186.1"/>
    <property type="molecule type" value="Genomic_DNA"/>
</dbReference>
<keyword evidence="4" id="KW-1185">Reference proteome</keyword>
<accession>H1L121</accession>
<dbReference type="AlphaFoldDB" id="H1L121"/>
<evidence type="ECO:0000313" key="4">
    <source>
        <dbReference type="Proteomes" id="UP000003706"/>
    </source>
</evidence>
<dbReference type="Proteomes" id="UP000003706">
    <property type="component" value="Unassembled WGS sequence"/>
</dbReference>
<feature type="coiled-coil region" evidence="1">
    <location>
        <begin position="69"/>
        <end position="100"/>
    </location>
</feature>
<evidence type="ECO:0000256" key="2">
    <source>
        <dbReference type="SAM" id="Phobius"/>
    </source>
</evidence>
<evidence type="ECO:0000313" key="3">
    <source>
        <dbReference type="EMBL" id="EHP84186.1"/>
    </source>
</evidence>
<reference evidence="3 4" key="1">
    <citation type="submission" date="2011-09" db="EMBL/GenBank/DDBJ databases">
        <title>The draft genome of Methanotorris formicicus Mc-S-70.</title>
        <authorList>
            <consortium name="US DOE Joint Genome Institute (JGI-PGF)"/>
            <person name="Lucas S."/>
            <person name="Han J."/>
            <person name="Lapidus A."/>
            <person name="Cheng J.-F."/>
            <person name="Goodwin L."/>
            <person name="Pitluck S."/>
            <person name="Peters L."/>
            <person name="Land M.L."/>
            <person name="Hauser L."/>
            <person name="Sieprawska-Lupa M."/>
            <person name="Takai K."/>
            <person name="Miyazaki J."/>
            <person name="Whitman W."/>
            <person name="Woyke T.J."/>
        </authorList>
    </citation>
    <scope>NUCLEOTIDE SEQUENCE [LARGE SCALE GENOMIC DNA]</scope>
    <source>
        <strain evidence="3 4">Mc-S-70</strain>
    </source>
</reference>
<proteinExistence type="predicted"/>
<keyword evidence="2" id="KW-1133">Transmembrane helix</keyword>
<dbReference type="PATRIC" id="fig|647171.4.peg.1685"/>
<organism evidence="3 4">
    <name type="scientific">Methanotorris formicicus Mc-S-70</name>
    <dbReference type="NCBI Taxonomy" id="647171"/>
    <lineage>
        <taxon>Archaea</taxon>
        <taxon>Methanobacteriati</taxon>
        <taxon>Methanobacteriota</taxon>
        <taxon>Methanomada group</taxon>
        <taxon>Methanococci</taxon>
        <taxon>Methanococcales</taxon>
        <taxon>Methanocaldococcaceae</taxon>
        <taxon>Methanotorris</taxon>
    </lineage>
</organism>
<protein>
    <recommendedName>
        <fullName evidence="5">DUF1640 domain-containing protein</fullName>
    </recommendedName>
</protein>
<evidence type="ECO:0008006" key="5">
    <source>
        <dbReference type="Google" id="ProtNLM"/>
    </source>
</evidence>
<evidence type="ECO:0000256" key="1">
    <source>
        <dbReference type="SAM" id="Coils"/>
    </source>
</evidence>